<gene>
    <name evidence="3" type="ORF">CERSUDRAFT_89984</name>
</gene>
<organism evidence="3 4">
    <name type="scientific">Ceriporiopsis subvermispora (strain B)</name>
    <name type="common">White-rot fungus</name>
    <name type="synonym">Gelatoporia subvermispora</name>
    <dbReference type="NCBI Taxonomy" id="914234"/>
    <lineage>
        <taxon>Eukaryota</taxon>
        <taxon>Fungi</taxon>
        <taxon>Dikarya</taxon>
        <taxon>Basidiomycota</taxon>
        <taxon>Agaricomycotina</taxon>
        <taxon>Agaricomycetes</taxon>
        <taxon>Polyporales</taxon>
        <taxon>Gelatoporiaceae</taxon>
        <taxon>Gelatoporia</taxon>
    </lineage>
</organism>
<proteinExistence type="predicted"/>
<protein>
    <submittedName>
        <fullName evidence="3">Uncharacterized protein</fullName>
    </submittedName>
</protein>
<evidence type="ECO:0000256" key="2">
    <source>
        <dbReference type="SAM" id="SignalP"/>
    </source>
</evidence>
<sequence>MLLALSLPLLSLVTSLIPSVENRLVNVTIDDTYGDPTTGAQFTYVDSEWKPGQGCSGCLAQPDPSLAWNGSWHDATFNHWPGYVPEPNVPLNATVSFNGQALYVYCIIDNNQDQNSYMTFYIDDEVVGSYIKNASNQSSYDYNVLVYQNQALNPGQHTFMLSSGQVNGTDALVLLDYVIYTVDVESNSTSSAPAASLSGLPSSTSSILTSLPQSSPSLLPSSSLQTLPSSDTTASTTMITSSINVTSSGKATSTSSLYSGTTIGTAAAATSSRNGMSSAQLKLTVIIIVVVVVGTPYRRTDADELEEVVAKLFDDGLDDLYVGAGARNFLLIDVPPKDRSPAASDSSTDLAERYTTWNDLLEAQT</sequence>
<dbReference type="STRING" id="914234.M2QWG2"/>
<evidence type="ECO:0000313" key="3">
    <source>
        <dbReference type="EMBL" id="EMD41418.1"/>
    </source>
</evidence>
<reference evidence="3 4" key="1">
    <citation type="journal article" date="2012" name="Proc. Natl. Acad. Sci. U.S.A.">
        <title>Comparative genomics of Ceriporiopsis subvermispora and Phanerochaete chrysosporium provide insight into selective ligninolysis.</title>
        <authorList>
            <person name="Fernandez-Fueyo E."/>
            <person name="Ruiz-Duenas F.J."/>
            <person name="Ferreira P."/>
            <person name="Floudas D."/>
            <person name="Hibbett D.S."/>
            <person name="Canessa P."/>
            <person name="Larrondo L.F."/>
            <person name="James T.Y."/>
            <person name="Seelenfreund D."/>
            <person name="Lobos S."/>
            <person name="Polanco R."/>
            <person name="Tello M."/>
            <person name="Honda Y."/>
            <person name="Watanabe T."/>
            <person name="Watanabe T."/>
            <person name="Ryu J.S."/>
            <person name="Kubicek C.P."/>
            <person name="Schmoll M."/>
            <person name="Gaskell J."/>
            <person name="Hammel K.E."/>
            <person name="St John F.J."/>
            <person name="Vanden Wymelenberg A."/>
            <person name="Sabat G."/>
            <person name="Splinter BonDurant S."/>
            <person name="Syed K."/>
            <person name="Yadav J.S."/>
            <person name="Doddapaneni H."/>
            <person name="Subramanian V."/>
            <person name="Lavin J.L."/>
            <person name="Oguiza J.A."/>
            <person name="Perez G."/>
            <person name="Pisabarro A.G."/>
            <person name="Ramirez L."/>
            <person name="Santoyo F."/>
            <person name="Master E."/>
            <person name="Coutinho P.M."/>
            <person name="Henrissat B."/>
            <person name="Lombard V."/>
            <person name="Magnuson J.K."/>
            <person name="Kuees U."/>
            <person name="Hori C."/>
            <person name="Igarashi K."/>
            <person name="Samejima M."/>
            <person name="Held B.W."/>
            <person name="Barry K.W."/>
            <person name="LaButti K.M."/>
            <person name="Lapidus A."/>
            <person name="Lindquist E.A."/>
            <person name="Lucas S.M."/>
            <person name="Riley R."/>
            <person name="Salamov A.A."/>
            <person name="Hoffmeister D."/>
            <person name="Schwenk D."/>
            <person name="Hadar Y."/>
            <person name="Yarden O."/>
            <person name="de Vries R.P."/>
            <person name="Wiebenga A."/>
            <person name="Stenlid J."/>
            <person name="Eastwood D."/>
            <person name="Grigoriev I.V."/>
            <person name="Berka R.M."/>
            <person name="Blanchette R.A."/>
            <person name="Kersten P."/>
            <person name="Martinez A.T."/>
            <person name="Vicuna R."/>
            <person name="Cullen D."/>
        </authorList>
    </citation>
    <scope>NUCLEOTIDE SEQUENCE [LARGE SCALE GENOMIC DNA]</scope>
    <source>
        <strain evidence="3 4">B</strain>
    </source>
</reference>
<dbReference type="EMBL" id="KB445791">
    <property type="protein sequence ID" value="EMD41418.1"/>
    <property type="molecule type" value="Genomic_DNA"/>
</dbReference>
<feature type="chain" id="PRO_5004023847" evidence="2">
    <location>
        <begin position="23"/>
        <end position="365"/>
    </location>
</feature>
<dbReference type="AlphaFoldDB" id="M2QWG2"/>
<feature type="region of interest" description="Disordered" evidence="1">
    <location>
        <begin position="211"/>
        <end position="231"/>
    </location>
</feature>
<name>M2QWG2_CERS8</name>
<evidence type="ECO:0000313" key="4">
    <source>
        <dbReference type="Proteomes" id="UP000016930"/>
    </source>
</evidence>
<dbReference type="Proteomes" id="UP000016930">
    <property type="component" value="Unassembled WGS sequence"/>
</dbReference>
<dbReference type="Gene3D" id="2.60.120.260">
    <property type="entry name" value="Galactose-binding domain-like"/>
    <property type="match status" value="1"/>
</dbReference>
<accession>M2QWG2</accession>
<dbReference type="OrthoDB" id="3245657at2759"/>
<dbReference type="HOGENOM" id="CLU_758616_0_0_1"/>
<keyword evidence="4" id="KW-1185">Reference proteome</keyword>
<feature type="signal peptide" evidence="2">
    <location>
        <begin position="1"/>
        <end position="22"/>
    </location>
</feature>
<evidence type="ECO:0000256" key="1">
    <source>
        <dbReference type="SAM" id="MobiDB-lite"/>
    </source>
</evidence>
<keyword evidence="2" id="KW-0732">Signal</keyword>